<gene>
    <name evidence="2" type="ORF">V8G58_10750</name>
</gene>
<keyword evidence="1" id="KW-0812">Transmembrane</keyword>
<sequence>MPKNKRYIFLLILAAALLAIPFIAMQFTPEVAWTASDFLIAGVFLFVLVSLAEVILRKVTLKKYRYLLLVILLFTFLLIWLELAVGIFNTPFAGS</sequence>
<keyword evidence="3" id="KW-1185">Reference proteome</keyword>
<comment type="caution">
    <text evidence="2">The sequence shown here is derived from an EMBL/GenBank/DDBJ whole genome shotgun (WGS) entry which is preliminary data.</text>
</comment>
<evidence type="ECO:0000313" key="3">
    <source>
        <dbReference type="Proteomes" id="UP001610100"/>
    </source>
</evidence>
<proteinExistence type="predicted"/>
<accession>A0ABW7N2V4</accession>
<evidence type="ECO:0000256" key="1">
    <source>
        <dbReference type="SAM" id="Phobius"/>
    </source>
</evidence>
<organism evidence="2 3">
    <name type="scientific">Gaetbulibacter aestuarii</name>
    <dbReference type="NCBI Taxonomy" id="1502358"/>
    <lineage>
        <taxon>Bacteria</taxon>
        <taxon>Pseudomonadati</taxon>
        <taxon>Bacteroidota</taxon>
        <taxon>Flavobacteriia</taxon>
        <taxon>Flavobacteriales</taxon>
        <taxon>Flavobacteriaceae</taxon>
        <taxon>Gaetbulibacter</taxon>
    </lineage>
</organism>
<reference evidence="2 3" key="1">
    <citation type="submission" date="2024-02" db="EMBL/GenBank/DDBJ databases">
        <title>A Gaetbulibacter species isolated from tidal flats and genomic insights of their niches.</title>
        <authorList>
            <person name="Ye Y."/>
        </authorList>
    </citation>
    <scope>NUCLEOTIDE SEQUENCE [LARGE SCALE GENOMIC DNA]</scope>
    <source>
        <strain evidence="2 3">KYW382</strain>
    </source>
</reference>
<dbReference type="Proteomes" id="UP001610100">
    <property type="component" value="Unassembled WGS sequence"/>
</dbReference>
<dbReference type="RefSeq" id="WP_344737911.1">
    <property type="nucleotide sequence ID" value="NZ_BAABAY010000001.1"/>
</dbReference>
<name>A0ABW7N2V4_9FLAO</name>
<keyword evidence="1" id="KW-0472">Membrane</keyword>
<keyword evidence="1" id="KW-1133">Transmembrane helix</keyword>
<feature type="transmembrane region" description="Helical" evidence="1">
    <location>
        <begin position="7"/>
        <end position="25"/>
    </location>
</feature>
<protein>
    <submittedName>
        <fullName evidence="2">Uncharacterized protein</fullName>
    </submittedName>
</protein>
<feature type="transmembrane region" description="Helical" evidence="1">
    <location>
        <begin position="66"/>
        <end position="88"/>
    </location>
</feature>
<dbReference type="EMBL" id="JBAWKB010000003">
    <property type="protein sequence ID" value="MFH6772412.1"/>
    <property type="molecule type" value="Genomic_DNA"/>
</dbReference>
<evidence type="ECO:0000313" key="2">
    <source>
        <dbReference type="EMBL" id="MFH6772412.1"/>
    </source>
</evidence>
<feature type="transmembrane region" description="Helical" evidence="1">
    <location>
        <begin position="31"/>
        <end position="54"/>
    </location>
</feature>